<dbReference type="GO" id="GO:0008121">
    <property type="term" value="F:quinol-cytochrome-c reductase activity"/>
    <property type="evidence" value="ECO:0007669"/>
    <property type="project" value="TreeGrafter"/>
</dbReference>
<keyword evidence="6 16" id="KW-0679">Respiratory chain</keyword>
<reference evidence="19" key="1">
    <citation type="submission" date="2019-06" db="EMBL/GenBank/DDBJ databases">
        <title>The complete mitochondrial genome and phylogenetic analysis of Spondylus violaceus.</title>
        <authorList>
            <person name="Liu F.Y."/>
            <person name="Li Y.L."/>
            <person name="Liu J."/>
            <person name="Zhang Y.H."/>
            <person name="Bao Z.M."/>
            <person name="Wang S."/>
        </authorList>
    </citation>
    <scope>NUCLEOTIDE SEQUENCE</scope>
</reference>
<feature type="transmembrane region" description="Helical" evidence="16">
    <location>
        <begin position="65"/>
        <end position="85"/>
    </location>
</feature>
<gene>
    <name evidence="19" type="primary">cob</name>
</gene>
<evidence type="ECO:0000256" key="15">
    <source>
        <dbReference type="ARBA" id="ARBA00023136"/>
    </source>
</evidence>
<keyword evidence="5 16" id="KW-0349">Heme</keyword>
<evidence type="ECO:0000313" key="19">
    <source>
        <dbReference type="EMBL" id="QDM58582.1"/>
    </source>
</evidence>
<keyword evidence="13" id="KW-0830">Ubiquinone</keyword>
<feature type="transmembrane region" description="Helical" evidence="16">
    <location>
        <begin position="216"/>
        <end position="233"/>
    </location>
</feature>
<geneLocation type="mitochondrion" evidence="19"/>
<keyword evidence="15 16" id="KW-0472">Membrane</keyword>
<evidence type="ECO:0000256" key="4">
    <source>
        <dbReference type="ARBA" id="ARBA00022448"/>
    </source>
</evidence>
<dbReference type="Gene3D" id="1.20.810.10">
    <property type="entry name" value="Cytochrome Bc1 Complex, Chain C"/>
    <property type="match status" value="1"/>
</dbReference>
<keyword evidence="10 16" id="KW-0249">Electron transport</keyword>
<sequence length="373" mass="42828">MKSFVYDLPCPPNLSVWWNMGSLLGFCLVVQILTGFLLSCFYTAHEDMAFDSVAFVMREVNSGWLVRNIHVNMASAMFACMYVHIGRGIYYGSYRLYKVWLSGFLLMFLMMLTAFTGYVLPWGQMSYWAAQVITNLVTVIPYVGKDVAEWVWGDYSLGNFTLKRFFSIHFTVPYLILVAVVGHLILLHEGGSGNPLGVDSDSSLVRFHTYYTLKDLCGVMMLSGVVGIFVFFYPNVFVDPTNLIPCNYMKTPMKIHPEWYFLFLYTVLRCVQSKSGGVLLMFSAVLILLALPLFHIGDFEGMAHYTLCQVFFWVWVANWCFMNYMGLCESVSPWVEWGGYSTMFYFGYFFSIPLCQRVDEYLIKTIKIKDSSV</sequence>
<dbReference type="Pfam" id="PF00033">
    <property type="entry name" value="Cytochrome_B"/>
    <property type="match status" value="1"/>
</dbReference>
<keyword evidence="7 16" id="KW-0812">Transmembrane</keyword>
<dbReference type="PROSITE" id="PS51002">
    <property type="entry name" value="CYTB_NTER"/>
    <property type="match status" value="1"/>
</dbReference>
<protein>
    <recommendedName>
        <fullName evidence="3 16">Cytochrome b</fullName>
    </recommendedName>
</protein>
<feature type="domain" description="Cytochrome b/b6 N-terminal region profile" evidence="17">
    <location>
        <begin position="1"/>
        <end position="196"/>
    </location>
</feature>
<keyword evidence="9" id="KW-0999">Mitochondrion inner membrane</keyword>
<organism evidence="19">
    <name type="scientific">Spondylus violaceus</name>
    <dbReference type="NCBI Taxonomy" id="1163653"/>
    <lineage>
        <taxon>Eukaryota</taxon>
        <taxon>Metazoa</taxon>
        <taxon>Spiralia</taxon>
        <taxon>Lophotrochozoa</taxon>
        <taxon>Mollusca</taxon>
        <taxon>Bivalvia</taxon>
        <taxon>Autobranchia</taxon>
        <taxon>Pteriomorphia</taxon>
        <taxon>Pectinida</taxon>
        <taxon>Pectinoidea</taxon>
        <taxon>Spondylidae</taxon>
        <taxon>Spondylus</taxon>
    </lineage>
</organism>
<dbReference type="SUPFAM" id="SSF81342">
    <property type="entry name" value="Transmembrane di-heme cytochromes"/>
    <property type="match status" value="1"/>
</dbReference>
<evidence type="ECO:0000256" key="13">
    <source>
        <dbReference type="ARBA" id="ARBA00023075"/>
    </source>
</evidence>
<feature type="transmembrane region" description="Helical" evidence="16">
    <location>
        <begin position="164"/>
        <end position="187"/>
    </location>
</feature>
<dbReference type="Pfam" id="PF00032">
    <property type="entry name" value="Cytochrom_B_C"/>
    <property type="match status" value="1"/>
</dbReference>
<evidence type="ECO:0000256" key="1">
    <source>
        <dbReference type="ARBA" id="ARBA00002566"/>
    </source>
</evidence>
<dbReference type="PANTHER" id="PTHR19271:SF16">
    <property type="entry name" value="CYTOCHROME B"/>
    <property type="match status" value="1"/>
</dbReference>
<dbReference type="InterPro" id="IPR016174">
    <property type="entry name" value="Di-haem_cyt_TM"/>
</dbReference>
<dbReference type="InterPro" id="IPR005798">
    <property type="entry name" value="Cyt_b/b6_C"/>
</dbReference>
<evidence type="ECO:0000256" key="9">
    <source>
        <dbReference type="ARBA" id="ARBA00022792"/>
    </source>
</evidence>
<evidence type="ECO:0000256" key="7">
    <source>
        <dbReference type="ARBA" id="ARBA00022692"/>
    </source>
</evidence>
<evidence type="ECO:0000256" key="5">
    <source>
        <dbReference type="ARBA" id="ARBA00022617"/>
    </source>
</evidence>
<evidence type="ECO:0000256" key="3">
    <source>
        <dbReference type="ARBA" id="ARBA00013531"/>
    </source>
</evidence>
<keyword evidence="8 16" id="KW-0479">Metal-binding</keyword>
<feature type="transmembrane region" description="Helical" evidence="16">
    <location>
        <begin position="97"/>
        <end position="120"/>
    </location>
</feature>
<keyword evidence="14 16" id="KW-0496">Mitochondrion</keyword>
<comment type="subcellular location">
    <subcellularLocation>
        <location evidence="2">Mitochondrion inner membrane</location>
        <topology evidence="2">Multi-pass membrane protein</topology>
    </subcellularLocation>
</comment>
<keyword evidence="11 16" id="KW-1133">Transmembrane helix</keyword>
<dbReference type="GO" id="GO:0005743">
    <property type="term" value="C:mitochondrial inner membrane"/>
    <property type="evidence" value="ECO:0007669"/>
    <property type="project" value="UniProtKB-SubCell"/>
</dbReference>
<comment type="function">
    <text evidence="1 16">Component of the ubiquinol-cytochrome c reductase complex (complex III or cytochrome b-c1 complex) that is part of the mitochondrial respiratory chain. The b-c1 complex mediates electron transfer from ubiquinol to cytochrome c. Contributes to the generation of a proton gradient across the mitochondrial membrane that is then used for ATP synthesis.</text>
</comment>
<keyword evidence="4 16" id="KW-0813">Transport</keyword>
<dbReference type="EMBL" id="MN019127">
    <property type="protein sequence ID" value="QDM58582.1"/>
    <property type="molecule type" value="Genomic_DNA"/>
</dbReference>
<dbReference type="GO" id="GO:0006122">
    <property type="term" value="P:mitochondrial electron transport, ubiquinol to cytochrome c"/>
    <property type="evidence" value="ECO:0007669"/>
    <property type="project" value="TreeGrafter"/>
</dbReference>
<evidence type="ECO:0000256" key="11">
    <source>
        <dbReference type="ARBA" id="ARBA00022989"/>
    </source>
</evidence>
<dbReference type="InterPro" id="IPR036150">
    <property type="entry name" value="Cyt_b/b6_C_sf"/>
</dbReference>
<dbReference type="InterPro" id="IPR048259">
    <property type="entry name" value="Cytochrome_b_N_euk/bac"/>
</dbReference>
<feature type="domain" description="Cytochrome b/b6 C-terminal region profile" evidence="18">
    <location>
        <begin position="197"/>
        <end position="367"/>
    </location>
</feature>
<dbReference type="GO" id="GO:0016491">
    <property type="term" value="F:oxidoreductase activity"/>
    <property type="evidence" value="ECO:0007669"/>
    <property type="project" value="UniProtKB-UniRule"/>
</dbReference>
<dbReference type="InterPro" id="IPR005797">
    <property type="entry name" value="Cyt_b/b6_N"/>
</dbReference>
<dbReference type="CDD" id="cd00284">
    <property type="entry name" value="Cytochrome_b_N"/>
    <property type="match status" value="1"/>
</dbReference>
<name>A0A515MNS4_9BIVA</name>
<evidence type="ECO:0000256" key="12">
    <source>
        <dbReference type="ARBA" id="ARBA00023004"/>
    </source>
</evidence>
<dbReference type="PROSITE" id="PS51003">
    <property type="entry name" value="CYTB_CTER"/>
    <property type="match status" value="1"/>
</dbReference>
<dbReference type="SUPFAM" id="SSF81648">
    <property type="entry name" value="a domain/subunit of cytochrome bc1 complex (Ubiquinol-cytochrome c reductase)"/>
    <property type="match status" value="1"/>
</dbReference>
<keyword evidence="12 16" id="KW-0408">Iron</keyword>
<feature type="transmembrane region" description="Helical" evidence="16">
    <location>
        <begin position="20"/>
        <end position="44"/>
    </location>
</feature>
<feature type="transmembrane region" description="Helical" evidence="16">
    <location>
        <begin position="278"/>
        <end position="296"/>
    </location>
</feature>
<dbReference type="PANTHER" id="PTHR19271">
    <property type="entry name" value="CYTOCHROME B"/>
    <property type="match status" value="1"/>
</dbReference>
<evidence type="ECO:0000256" key="6">
    <source>
        <dbReference type="ARBA" id="ARBA00022660"/>
    </source>
</evidence>
<comment type="similarity">
    <text evidence="16">Belongs to the cytochrome b family.</text>
</comment>
<dbReference type="AlphaFoldDB" id="A0A515MNS4"/>
<dbReference type="GO" id="GO:0046872">
    <property type="term" value="F:metal ion binding"/>
    <property type="evidence" value="ECO:0007669"/>
    <property type="project" value="UniProtKB-UniRule"/>
</dbReference>
<comment type="cofactor">
    <cofactor evidence="16">
        <name>heme b</name>
        <dbReference type="ChEBI" id="CHEBI:60344"/>
    </cofactor>
    <text evidence="16">Binds 2 heme groups non-covalently.</text>
</comment>
<evidence type="ECO:0000259" key="18">
    <source>
        <dbReference type="PROSITE" id="PS51003"/>
    </source>
</evidence>
<dbReference type="InterPro" id="IPR027387">
    <property type="entry name" value="Cytb/b6-like_sf"/>
</dbReference>
<evidence type="ECO:0000256" key="14">
    <source>
        <dbReference type="ARBA" id="ARBA00023128"/>
    </source>
</evidence>
<evidence type="ECO:0000259" key="17">
    <source>
        <dbReference type="PROSITE" id="PS51002"/>
    </source>
</evidence>
<accession>A0A515MNS4</accession>
<proteinExistence type="inferred from homology"/>
<evidence type="ECO:0000256" key="8">
    <source>
        <dbReference type="ARBA" id="ARBA00022723"/>
    </source>
</evidence>
<evidence type="ECO:0000256" key="16">
    <source>
        <dbReference type="RuleBase" id="RU362117"/>
    </source>
</evidence>
<evidence type="ECO:0000256" key="2">
    <source>
        <dbReference type="ARBA" id="ARBA00004448"/>
    </source>
</evidence>
<evidence type="ECO:0000256" key="10">
    <source>
        <dbReference type="ARBA" id="ARBA00022982"/>
    </source>
</evidence>